<evidence type="ECO:0000256" key="2">
    <source>
        <dbReference type="ARBA" id="ARBA00022603"/>
    </source>
</evidence>
<keyword evidence="6" id="KW-1185">Reference proteome</keyword>
<sequence length="196" mass="22542">MLDLDENFWTHRYQQGNTGWDMGSVSPPIYQYLCQIENKSLRVLVAGAGNAYEVAAAWDLGFQNVFLLDISPVPIQNFLKKHPEFPASQVFQEDFFLHQGRYDLILEQTFFCALNPELRKAYAEKMHELLVPGGKLVGVLFNRQFPFQGPPFGGSEEEYRALFQKRFELVAFEPCLNSIPQRAGFELWINLQKSKG</sequence>
<evidence type="ECO:0000256" key="1">
    <source>
        <dbReference type="ARBA" id="ARBA00022553"/>
    </source>
</evidence>
<dbReference type="EMBL" id="BTPE01000008">
    <property type="protein sequence ID" value="GMQ34148.1"/>
    <property type="molecule type" value="Genomic_DNA"/>
</dbReference>
<keyword evidence="1" id="KW-0597">Phosphoprotein</keyword>
<dbReference type="PROSITE" id="PS51585">
    <property type="entry name" value="SAM_MT_TPMT"/>
    <property type="match status" value="1"/>
</dbReference>
<dbReference type="GO" id="GO:0032259">
    <property type="term" value="P:methylation"/>
    <property type="evidence" value="ECO:0007669"/>
    <property type="project" value="UniProtKB-KW"/>
</dbReference>
<evidence type="ECO:0000313" key="5">
    <source>
        <dbReference type="EMBL" id="GMQ34148.1"/>
    </source>
</evidence>
<evidence type="ECO:0000256" key="3">
    <source>
        <dbReference type="ARBA" id="ARBA00022679"/>
    </source>
</evidence>
<accession>A0ABQ6Q3U0</accession>
<dbReference type="InterPro" id="IPR029063">
    <property type="entry name" value="SAM-dependent_MTases_sf"/>
</dbReference>
<evidence type="ECO:0000313" key="6">
    <source>
        <dbReference type="Proteomes" id="UP001307705"/>
    </source>
</evidence>
<dbReference type="PANTHER" id="PTHR32183">
    <property type="match status" value="1"/>
</dbReference>
<protein>
    <submittedName>
        <fullName evidence="5">Methyltransferase domain-containing protein</fullName>
    </submittedName>
</protein>
<gene>
    <name evidence="5" type="ORF">Ataiwa_24200</name>
</gene>
<dbReference type="InterPro" id="IPR008854">
    <property type="entry name" value="TPMT"/>
</dbReference>
<dbReference type="Proteomes" id="UP001307705">
    <property type="component" value="Unassembled WGS sequence"/>
</dbReference>
<reference evidence="5 6" key="1">
    <citation type="submission" date="2023-08" db="EMBL/GenBank/DDBJ databases">
        <title>Draft genome sequence of Algoriphagus taiwanensis.</title>
        <authorList>
            <person name="Takatani N."/>
            <person name="Hosokawa M."/>
            <person name="Sawabe T."/>
        </authorList>
    </citation>
    <scope>NUCLEOTIDE SEQUENCE [LARGE SCALE GENOMIC DNA]</scope>
    <source>
        <strain evidence="5 6">JCM 19755</strain>
    </source>
</reference>
<dbReference type="SUPFAM" id="SSF53335">
    <property type="entry name" value="S-adenosyl-L-methionine-dependent methyltransferases"/>
    <property type="match status" value="1"/>
</dbReference>
<proteinExistence type="predicted"/>
<dbReference type="CDD" id="cd02440">
    <property type="entry name" value="AdoMet_MTases"/>
    <property type="match status" value="1"/>
</dbReference>
<comment type="caution">
    <text evidence="5">The sequence shown here is derived from an EMBL/GenBank/DDBJ whole genome shotgun (WGS) entry which is preliminary data.</text>
</comment>
<name>A0ABQ6Q3U0_9BACT</name>
<evidence type="ECO:0000256" key="4">
    <source>
        <dbReference type="ARBA" id="ARBA00022691"/>
    </source>
</evidence>
<keyword evidence="2 5" id="KW-0489">Methyltransferase</keyword>
<keyword evidence="4" id="KW-0949">S-adenosyl-L-methionine</keyword>
<dbReference type="PANTHER" id="PTHR32183:SF11">
    <property type="entry name" value="THIOL METHYLTRANSFERASE 2-RELATED"/>
    <property type="match status" value="1"/>
</dbReference>
<dbReference type="GO" id="GO:0008168">
    <property type="term" value="F:methyltransferase activity"/>
    <property type="evidence" value="ECO:0007669"/>
    <property type="project" value="UniProtKB-KW"/>
</dbReference>
<dbReference type="RefSeq" id="WP_338228978.1">
    <property type="nucleotide sequence ID" value="NZ_BTPE01000008.1"/>
</dbReference>
<dbReference type="Gene3D" id="3.40.50.150">
    <property type="entry name" value="Vaccinia Virus protein VP39"/>
    <property type="match status" value="1"/>
</dbReference>
<dbReference type="Pfam" id="PF05724">
    <property type="entry name" value="TPMT"/>
    <property type="match status" value="1"/>
</dbReference>
<organism evidence="5 6">
    <name type="scientific">Algoriphagus taiwanensis</name>
    <dbReference type="NCBI Taxonomy" id="1445656"/>
    <lineage>
        <taxon>Bacteria</taxon>
        <taxon>Pseudomonadati</taxon>
        <taxon>Bacteroidota</taxon>
        <taxon>Cytophagia</taxon>
        <taxon>Cytophagales</taxon>
        <taxon>Cyclobacteriaceae</taxon>
        <taxon>Algoriphagus</taxon>
    </lineage>
</organism>
<keyword evidence="3" id="KW-0808">Transferase</keyword>